<reference evidence="2 3" key="1">
    <citation type="submission" date="2021-06" db="EMBL/GenBank/DDBJ databases">
        <title>Caerostris darwini draft genome.</title>
        <authorList>
            <person name="Kono N."/>
            <person name="Arakawa K."/>
        </authorList>
    </citation>
    <scope>NUCLEOTIDE SEQUENCE [LARGE SCALE GENOMIC DNA]</scope>
</reference>
<comment type="caution">
    <text evidence="2">The sequence shown here is derived from an EMBL/GenBank/DDBJ whole genome shotgun (WGS) entry which is preliminary data.</text>
</comment>
<organism evidence="2 3">
    <name type="scientific">Caerostris darwini</name>
    <dbReference type="NCBI Taxonomy" id="1538125"/>
    <lineage>
        <taxon>Eukaryota</taxon>
        <taxon>Metazoa</taxon>
        <taxon>Ecdysozoa</taxon>
        <taxon>Arthropoda</taxon>
        <taxon>Chelicerata</taxon>
        <taxon>Arachnida</taxon>
        <taxon>Araneae</taxon>
        <taxon>Araneomorphae</taxon>
        <taxon>Entelegynae</taxon>
        <taxon>Araneoidea</taxon>
        <taxon>Araneidae</taxon>
        <taxon>Caerostris</taxon>
    </lineage>
</organism>
<protein>
    <submittedName>
        <fullName evidence="2">Uncharacterized protein</fullName>
    </submittedName>
</protein>
<evidence type="ECO:0000256" key="1">
    <source>
        <dbReference type="SAM" id="MobiDB-lite"/>
    </source>
</evidence>
<gene>
    <name evidence="2" type="ORF">CDAR_87321</name>
</gene>
<keyword evidence="3" id="KW-1185">Reference proteome</keyword>
<name>A0AAV4U868_9ARAC</name>
<dbReference type="Proteomes" id="UP001054837">
    <property type="component" value="Unassembled WGS sequence"/>
</dbReference>
<accession>A0AAV4U868</accession>
<proteinExistence type="predicted"/>
<evidence type="ECO:0000313" key="3">
    <source>
        <dbReference type="Proteomes" id="UP001054837"/>
    </source>
</evidence>
<dbReference type="EMBL" id="BPLQ01010834">
    <property type="protein sequence ID" value="GIY53927.1"/>
    <property type="molecule type" value="Genomic_DNA"/>
</dbReference>
<sequence>MLYSSRPNFGPMSREIESDIDVGVWMGRSKIDYHEALSQPNRTEFSPPGRRALQKSRHPGSVEESNDNNVG</sequence>
<feature type="region of interest" description="Disordered" evidence="1">
    <location>
        <begin position="36"/>
        <end position="71"/>
    </location>
</feature>
<dbReference type="AlphaFoldDB" id="A0AAV4U868"/>
<evidence type="ECO:0000313" key="2">
    <source>
        <dbReference type="EMBL" id="GIY53927.1"/>
    </source>
</evidence>